<evidence type="ECO:0008006" key="4">
    <source>
        <dbReference type="Google" id="ProtNLM"/>
    </source>
</evidence>
<gene>
    <name evidence="2" type="ORF">Asulf_00149</name>
</gene>
<feature type="transmembrane region" description="Helical" evidence="1">
    <location>
        <begin position="31"/>
        <end position="50"/>
    </location>
</feature>
<feature type="transmembrane region" description="Helical" evidence="1">
    <location>
        <begin position="56"/>
        <end position="82"/>
    </location>
</feature>
<dbReference type="EMBL" id="CP005290">
    <property type="protein sequence ID" value="AGK60184.1"/>
    <property type="molecule type" value="Genomic_DNA"/>
</dbReference>
<name>N0B992_9EURY</name>
<dbReference type="OrthoDB" id="51675at2157"/>
<proteinExistence type="predicted"/>
<evidence type="ECO:0000313" key="2">
    <source>
        <dbReference type="EMBL" id="AGK60184.1"/>
    </source>
</evidence>
<evidence type="ECO:0000256" key="1">
    <source>
        <dbReference type="SAM" id="Phobius"/>
    </source>
</evidence>
<evidence type="ECO:0000313" key="3">
    <source>
        <dbReference type="Proteomes" id="UP000013307"/>
    </source>
</evidence>
<sequence length="90" mass="9669">MSIELLALLLGMIYGYINPGREDRINILKKAVIFGIVVGIILGLLVGIIFPPAGILVAGAGMVGFTIITLYFAVFFVVGTIIGDFLERKK</sequence>
<dbReference type="KEGG" id="ast:Asulf_00149"/>
<dbReference type="AlphaFoldDB" id="N0B992"/>
<keyword evidence="1" id="KW-1133">Transmembrane helix</keyword>
<dbReference type="eggNOG" id="arCOG10388">
    <property type="taxonomic scope" value="Archaea"/>
</dbReference>
<accession>N0B992</accession>
<dbReference type="RefSeq" id="WP_015589783.1">
    <property type="nucleotide sequence ID" value="NC_021169.1"/>
</dbReference>
<protein>
    <recommendedName>
        <fullName evidence="4">Major facilitator superfamily (MFS) profile domain-containing protein</fullName>
    </recommendedName>
</protein>
<dbReference type="GeneID" id="15391795"/>
<dbReference type="Proteomes" id="UP000013307">
    <property type="component" value="Chromosome"/>
</dbReference>
<organism evidence="2 3">
    <name type="scientific">Archaeoglobus sulfaticallidus PM70-1</name>
    <dbReference type="NCBI Taxonomy" id="387631"/>
    <lineage>
        <taxon>Archaea</taxon>
        <taxon>Methanobacteriati</taxon>
        <taxon>Methanobacteriota</taxon>
        <taxon>Archaeoglobi</taxon>
        <taxon>Archaeoglobales</taxon>
        <taxon>Archaeoglobaceae</taxon>
        <taxon>Archaeoglobus</taxon>
    </lineage>
</organism>
<reference evidence="2 3" key="1">
    <citation type="journal article" date="2013" name="Genome Announc.">
        <title>Complete Genome Sequence of the Thermophilic and Facultatively Chemolithoautotrophic Sulfate Reducer Archaeoglobus sulfaticallidus Strain PM70-1T.</title>
        <authorList>
            <person name="Stokke R."/>
            <person name="Hocking W.P."/>
            <person name="Steinsbu B.O."/>
            <person name="Steen I.H."/>
        </authorList>
    </citation>
    <scope>NUCLEOTIDE SEQUENCE [LARGE SCALE GENOMIC DNA]</scope>
    <source>
        <strain evidence="2">PM70-1</strain>
    </source>
</reference>
<dbReference type="STRING" id="387631.Asulf_00149"/>
<dbReference type="HOGENOM" id="CLU_185768_0_0_2"/>
<keyword evidence="1" id="KW-0472">Membrane</keyword>
<keyword evidence="3" id="KW-1185">Reference proteome</keyword>
<keyword evidence="1" id="KW-0812">Transmembrane</keyword>